<evidence type="ECO:0000256" key="5">
    <source>
        <dbReference type="RuleBase" id="RU362059"/>
    </source>
</evidence>
<sequence length="519" mass="58482">MITMWKLLCVLAVCASQIVSGYRILVVFPFPNKSHSILGHGVVRVLLDAGHQVTYITNSPMKSSSPNLRQVDVSDNVNHFPINAFNLETFLQNQIRTDDITFFYEAFFVLNKATIANPNVQALMGDPAQEFDLVFVEWMFSELMSGLSAVYNCPYVWFSSMEPHWMILELIDEALNPAYTTEIMSLNSAPLTFTERVSELYGQLHTKAYKAIHYDSLERQAYEKGFGPFVAAKGRVLPPWEDVKYNASLMLANAHVSMGEATRLPQSFKPIGGYHIDPKTAPLPQDLQNIMDNASNGVIYFSMGSTLQSKDLPHEIKTSLLKMFGKLKQTVLWKFEENVPNLPKNVKIIKWAPQPSILAHPNCILFITHGGLLSTTETIHYGVPTIGIPAFADQFLNVKRSVKKGIAKMVYLSYNLADELKEAIEEMIGNPSYRQRVQELSEVYHDRPAPPAAELAHWVRHVIRTRGAPHLRSPALLVPWYQKLYLDLAAVVFVVIALLFVVVKRCLLCLVSSEKVKKS</sequence>
<evidence type="ECO:0000313" key="6">
    <source>
        <dbReference type="EMBL" id="CAG9137483.1"/>
    </source>
</evidence>
<dbReference type="AlphaFoldDB" id="A0A8S4G8S6"/>
<protein>
    <recommendedName>
        <fullName evidence="5">UDP-glucuronosyltransferase</fullName>
        <ecNumber evidence="5">2.4.1.17</ecNumber>
    </recommendedName>
</protein>
<organism evidence="6 7">
    <name type="scientific">Plutella xylostella</name>
    <name type="common">Diamondback moth</name>
    <name type="synonym">Plutella maculipennis</name>
    <dbReference type="NCBI Taxonomy" id="51655"/>
    <lineage>
        <taxon>Eukaryota</taxon>
        <taxon>Metazoa</taxon>
        <taxon>Ecdysozoa</taxon>
        <taxon>Arthropoda</taxon>
        <taxon>Hexapoda</taxon>
        <taxon>Insecta</taxon>
        <taxon>Pterygota</taxon>
        <taxon>Neoptera</taxon>
        <taxon>Endopterygota</taxon>
        <taxon>Lepidoptera</taxon>
        <taxon>Glossata</taxon>
        <taxon>Ditrysia</taxon>
        <taxon>Yponomeutoidea</taxon>
        <taxon>Plutellidae</taxon>
        <taxon>Plutella</taxon>
    </lineage>
</organism>
<evidence type="ECO:0000256" key="3">
    <source>
        <dbReference type="ARBA" id="ARBA00022679"/>
    </source>
</evidence>
<comment type="catalytic activity">
    <reaction evidence="5">
        <text>glucuronate acceptor + UDP-alpha-D-glucuronate = acceptor beta-D-glucuronoside + UDP + H(+)</text>
        <dbReference type="Rhea" id="RHEA:21032"/>
        <dbReference type="ChEBI" id="CHEBI:15378"/>
        <dbReference type="ChEBI" id="CHEBI:58052"/>
        <dbReference type="ChEBI" id="CHEBI:58223"/>
        <dbReference type="ChEBI" id="CHEBI:132367"/>
        <dbReference type="ChEBI" id="CHEBI:132368"/>
        <dbReference type="EC" id="2.4.1.17"/>
    </reaction>
</comment>
<name>A0A8S4G8S6_PLUXY</name>
<dbReference type="Pfam" id="PF00201">
    <property type="entry name" value="UDPGT"/>
    <property type="match status" value="1"/>
</dbReference>
<dbReference type="InterPro" id="IPR002213">
    <property type="entry name" value="UDP_glucos_trans"/>
</dbReference>
<keyword evidence="2 4" id="KW-0328">Glycosyltransferase</keyword>
<comment type="similarity">
    <text evidence="1 4">Belongs to the UDP-glycosyltransferase family.</text>
</comment>
<keyword evidence="5" id="KW-0812">Transmembrane</keyword>
<comment type="subcellular location">
    <subcellularLocation>
        <location evidence="5">Membrane</location>
        <topology evidence="5">Single-pass membrane protein</topology>
    </subcellularLocation>
</comment>
<dbReference type="EC" id="2.4.1.17" evidence="5"/>
<keyword evidence="5" id="KW-0472">Membrane</keyword>
<evidence type="ECO:0000256" key="1">
    <source>
        <dbReference type="ARBA" id="ARBA00009995"/>
    </source>
</evidence>
<feature type="chain" id="PRO_5035962322" description="UDP-glucuronosyltransferase" evidence="5">
    <location>
        <begin position="22"/>
        <end position="519"/>
    </location>
</feature>
<proteinExistence type="inferred from homology"/>
<dbReference type="GO" id="GO:0016020">
    <property type="term" value="C:membrane"/>
    <property type="evidence" value="ECO:0007669"/>
    <property type="project" value="UniProtKB-SubCell"/>
</dbReference>
<dbReference type="EMBL" id="CAJHNJ030000252">
    <property type="protein sequence ID" value="CAG9137483.1"/>
    <property type="molecule type" value="Genomic_DNA"/>
</dbReference>
<comment type="caution">
    <text evidence="6">The sequence shown here is derived from an EMBL/GenBank/DDBJ whole genome shotgun (WGS) entry which is preliminary data.</text>
</comment>
<keyword evidence="7" id="KW-1185">Reference proteome</keyword>
<dbReference type="PANTHER" id="PTHR48043:SF159">
    <property type="entry name" value="EG:EG0003.4 PROTEIN-RELATED"/>
    <property type="match status" value="1"/>
</dbReference>
<reference evidence="6" key="1">
    <citation type="submission" date="2020-11" db="EMBL/GenBank/DDBJ databases">
        <authorList>
            <person name="Whiteford S."/>
        </authorList>
    </citation>
    <scope>NUCLEOTIDE SEQUENCE</scope>
</reference>
<keyword evidence="5" id="KW-0732">Signal</keyword>
<evidence type="ECO:0000256" key="2">
    <source>
        <dbReference type="ARBA" id="ARBA00022676"/>
    </source>
</evidence>
<dbReference type="GO" id="GO:0015020">
    <property type="term" value="F:glucuronosyltransferase activity"/>
    <property type="evidence" value="ECO:0007669"/>
    <property type="project" value="UniProtKB-EC"/>
</dbReference>
<feature type="signal peptide" evidence="5">
    <location>
        <begin position="1"/>
        <end position="21"/>
    </location>
</feature>
<dbReference type="PANTHER" id="PTHR48043">
    <property type="entry name" value="EG:EG0003.4 PROTEIN-RELATED"/>
    <property type="match status" value="1"/>
</dbReference>
<keyword evidence="3 4" id="KW-0808">Transferase</keyword>
<accession>A0A8S4G8S6</accession>
<dbReference type="InterPro" id="IPR035595">
    <property type="entry name" value="UDP_glycos_trans_CS"/>
</dbReference>
<dbReference type="CDD" id="cd03784">
    <property type="entry name" value="GT1_Gtf-like"/>
    <property type="match status" value="1"/>
</dbReference>
<dbReference type="PROSITE" id="PS00375">
    <property type="entry name" value="UDPGT"/>
    <property type="match status" value="1"/>
</dbReference>
<dbReference type="Proteomes" id="UP000653454">
    <property type="component" value="Unassembled WGS sequence"/>
</dbReference>
<keyword evidence="5" id="KW-1133">Transmembrane helix</keyword>
<dbReference type="InterPro" id="IPR050271">
    <property type="entry name" value="UDP-glycosyltransferase"/>
</dbReference>
<dbReference type="SUPFAM" id="SSF53756">
    <property type="entry name" value="UDP-Glycosyltransferase/glycogen phosphorylase"/>
    <property type="match status" value="1"/>
</dbReference>
<dbReference type="Gene3D" id="3.40.50.2000">
    <property type="entry name" value="Glycogen Phosphorylase B"/>
    <property type="match status" value="2"/>
</dbReference>
<gene>
    <name evidence="6" type="ORF">PLXY2_LOCUS15736</name>
</gene>
<dbReference type="FunFam" id="3.40.50.2000:FF:000050">
    <property type="entry name" value="UDP-glucuronosyltransferase"/>
    <property type="match status" value="1"/>
</dbReference>
<evidence type="ECO:0000256" key="4">
    <source>
        <dbReference type="RuleBase" id="RU003718"/>
    </source>
</evidence>
<evidence type="ECO:0000313" key="7">
    <source>
        <dbReference type="Proteomes" id="UP000653454"/>
    </source>
</evidence>
<feature type="transmembrane region" description="Helical" evidence="5">
    <location>
        <begin position="484"/>
        <end position="503"/>
    </location>
</feature>